<protein>
    <recommendedName>
        <fullName evidence="1">N-acetyltransferase domain-containing protein</fullName>
    </recommendedName>
</protein>
<dbReference type="OrthoDB" id="41532at2759"/>
<dbReference type="Proteomes" id="UP000636709">
    <property type="component" value="Unassembled WGS sequence"/>
</dbReference>
<name>A0A835AQQ3_9POAL</name>
<evidence type="ECO:0000313" key="3">
    <source>
        <dbReference type="Proteomes" id="UP000636709"/>
    </source>
</evidence>
<dbReference type="AlphaFoldDB" id="A0A835AQQ3"/>
<dbReference type="Gene3D" id="3.40.630.30">
    <property type="match status" value="1"/>
</dbReference>
<dbReference type="SUPFAM" id="SSF55729">
    <property type="entry name" value="Acyl-CoA N-acyltransferases (Nat)"/>
    <property type="match status" value="1"/>
</dbReference>
<dbReference type="InterPro" id="IPR000182">
    <property type="entry name" value="GNAT_dom"/>
</dbReference>
<gene>
    <name evidence="2" type="ORF">HU200_049653</name>
</gene>
<dbReference type="InterPro" id="IPR016181">
    <property type="entry name" value="Acyl_CoA_acyltransferase"/>
</dbReference>
<evidence type="ECO:0000259" key="1">
    <source>
        <dbReference type="PROSITE" id="PS51186"/>
    </source>
</evidence>
<dbReference type="Gramene" id="Dexi9B01G0018730.1">
    <property type="protein sequence ID" value="Dexi9B01G0018730.1:cds"/>
    <property type="gene ID" value="Dexi9B01G0018730"/>
</dbReference>
<sequence>MAAAEATILDLDLSDERAGLVLEDIERLERVIFPEHASPARCLRDELKRRNSGLIYLPSSAAGEEVVGYAVYTCNTSLCATIIELAGEQHIHVHSSQSPGVNDSAEWIRARNCNFVVAVRESCRRQGHGDALLRAAVERCRGRRVQRVILHVDPARAAAVALYRKAGFQVDATIEGFYAPQRDAYRKFMDLQ</sequence>
<comment type="caution">
    <text evidence="2">The sequence shown here is derived from an EMBL/GenBank/DDBJ whole genome shotgun (WGS) entry which is preliminary data.</text>
</comment>
<proteinExistence type="predicted"/>
<dbReference type="PANTHER" id="PTHR47542">
    <property type="entry name" value="ACYL-COA N-ACYLTRANSFERASES (NAT) SUPERFAMILY PROTEIN"/>
    <property type="match status" value="1"/>
</dbReference>
<organism evidence="2 3">
    <name type="scientific">Digitaria exilis</name>
    <dbReference type="NCBI Taxonomy" id="1010633"/>
    <lineage>
        <taxon>Eukaryota</taxon>
        <taxon>Viridiplantae</taxon>
        <taxon>Streptophyta</taxon>
        <taxon>Embryophyta</taxon>
        <taxon>Tracheophyta</taxon>
        <taxon>Spermatophyta</taxon>
        <taxon>Magnoliopsida</taxon>
        <taxon>Liliopsida</taxon>
        <taxon>Poales</taxon>
        <taxon>Poaceae</taxon>
        <taxon>PACMAD clade</taxon>
        <taxon>Panicoideae</taxon>
        <taxon>Panicodae</taxon>
        <taxon>Paniceae</taxon>
        <taxon>Anthephorinae</taxon>
        <taxon>Digitaria</taxon>
    </lineage>
</organism>
<evidence type="ECO:0000313" key="2">
    <source>
        <dbReference type="EMBL" id="KAF8672442.1"/>
    </source>
</evidence>
<keyword evidence="3" id="KW-1185">Reference proteome</keyword>
<reference evidence="2" key="1">
    <citation type="submission" date="2020-07" db="EMBL/GenBank/DDBJ databases">
        <title>Genome sequence and genetic diversity analysis of an under-domesticated orphan crop, white fonio (Digitaria exilis).</title>
        <authorList>
            <person name="Bennetzen J.L."/>
            <person name="Chen S."/>
            <person name="Ma X."/>
            <person name="Wang X."/>
            <person name="Yssel A.E.J."/>
            <person name="Chaluvadi S.R."/>
            <person name="Johnson M."/>
            <person name="Gangashetty P."/>
            <person name="Hamidou F."/>
            <person name="Sanogo M.D."/>
            <person name="Zwaenepoel A."/>
            <person name="Wallace J."/>
            <person name="Van De Peer Y."/>
            <person name="Van Deynze A."/>
        </authorList>
    </citation>
    <scope>NUCLEOTIDE SEQUENCE</scope>
    <source>
        <tissue evidence="2">Leaves</tissue>
    </source>
</reference>
<dbReference type="PROSITE" id="PS51186">
    <property type="entry name" value="GNAT"/>
    <property type="match status" value="1"/>
</dbReference>
<dbReference type="GO" id="GO:0016747">
    <property type="term" value="F:acyltransferase activity, transferring groups other than amino-acyl groups"/>
    <property type="evidence" value="ECO:0007669"/>
    <property type="project" value="InterPro"/>
</dbReference>
<dbReference type="EMBL" id="JACEFO010002221">
    <property type="protein sequence ID" value="KAF8672442.1"/>
    <property type="molecule type" value="Genomic_DNA"/>
</dbReference>
<dbReference type="Pfam" id="PF00583">
    <property type="entry name" value="Acetyltransf_1"/>
    <property type="match status" value="1"/>
</dbReference>
<dbReference type="PANTHER" id="PTHR47542:SF2">
    <property type="entry name" value="ACYL-COA N-ACYLTRANSFERASES (NAT) SUPERFAMILY PROTEIN"/>
    <property type="match status" value="1"/>
</dbReference>
<accession>A0A835AQQ3</accession>
<feature type="domain" description="N-acetyltransferase" evidence="1">
    <location>
        <begin position="11"/>
        <end position="192"/>
    </location>
</feature>
<dbReference type="CDD" id="cd04301">
    <property type="entry name" value="NAT_SF"/>
    <property type="match status" value="1"/>
</dbReference>